<evidence type="ECO:0000313" key="3">
    <source>
        <dbReference type="EMBL" id="KAH6824589.1"/>
    </source>
</evidence>
<dbReference type="Gene3D" id="3.40.50.720">
    <property type="entry name" value="NAD(P)-binding Rossmann-like Domain"/>
    <property type="match status" value="1"/>
</dbReference>
<name>A0AAD4P2S1_PERFH</name>
<dbReference type="NCBIfam" id="NF005559">
    <property type="entry name" value="PRK07231.1"/>
    <property type="match status" value="1"/>
</dbReference>
<sequence>MASASSTGSSLCSERLLGKVAVVTGGANGIGASIVRSFLRHGAKVCVADIEDDAGHRLVESLSFDHIFYCHCNVAVEEDVKRAVDAAVAKYGTVDIMVNNAGITGPFGADIRNVDISMFEQVFDVNVKGVFSGMKHAARVMIPKKKGAIISTCSVAGVMGGVGPHAYTGSKHAVVGLTKSAACELGQHGIRVNCVAPYGVVTGLSLSIVPHKKGTDEEKLAVAALRHDMAEKANLKGVELTANDVANAVVFLASDEANYISGVNLMVDGGFSAVYNSFRNLAQIE</sequence>
<reference evidence="3 4" key="1">
    <citation type="journal article" date="2021" name="Nat. Commun.">
        <title>Incipient diploidization of the medicinal plant Perilla within 10,000 years.</title>
        <authorList>
            <person name="Zhang Y."/>
            <person name="Shen Q."/>
            <person name="Leng L."/>
            <person name="Zhang D."/>
            <person name="Chen S."/>
            <person name="Shi Y."/>
            <person name="Ning Z."/>
            <person name="Chen S."/>
        </authorList>
    </citation>
    <scope>NUCLEOTIDE SEQUENCE [LARGE SCALE GENOMIC DNA]</scope>
    <source>
        <strain evidence="4">cv. PC099</strain>
    </source>
</reference>
<organism evidence="3 4">
    <name type="scientific">Perilla frutescens var. hirtella</name>
    <name type="common">Perilla citriodora</name>
    <name type="synonym">Perilla setoyensis</name>
    <dbReference type="NCBI Taxonomy" id="608512"/>
    <lineage>
        <taxon>Eukaryota</taxon>
        <taxon>Viridiplantae</taxon>
        <taxon>Streptophyta</taxon>
        <taxon>Embryophyta</taxon>
        <taxon>Tracheophyta</taxon>
        <taxon>Spermatophyta</taxon>
        <taxon>Magnoliopsida</taxon>
        <taxon>eudicotyledons</taxon>
        <taxon>Gunneridae</taxon>
        <taxon>Pentapetalae</taxon>
        <taxon>asterids</taxon>
        <taxon>lamiids</taxon>
        <taxon>Lamiales</taxon>
        <taxon>Lamiaceae</taxon>
        <taxon>Nepetoideae</taxon>
        <taxon>Elsholtzieae</taxon>
        <taxon>Perilla</taxon>
    </lineage>
</organism>
<gene>
    <name evidence="3" type="ORF">C2S53_010403</name>
</gene>
<dbReference type="PRINTS" id="PR00080">
    <property type="entry name" value="SDRFAMILY"/>
</dbReference>
<dbReference type="PANTHER" id="PTHR42820:SF1">
    <property type="entry name" value="SHORT-CHAIN DEHYDROGENASE_REDUCTASE FAMILY PROTEIN"/>
    <property type="match status" value="1"/>
</dbReference>
<dbReference type="GO" id="GO:0005829">
    <property type="term" value="C:cytosol"/>
    <property type="evidence" value="ECO:0007669"/>
    <property type="project" value="TreeGrafter"/>
</dbReference>
<keyword evidence="4" id="KW-1185">Reference proteome</keyword>
<comment type="similarity">
    <text evidence="1">Belongs to the short-chain dehydrogenases/reductases (SDR) family.</text>
</comment>
<dbReference type="GO" id="GO:0010301">
    <property type="term" value="F:xanthoxin dehydrogenase (NAD+) activity"/>
    <property type="evidence" value="ECO:0007669"/>
    <property type="project" value="TreeGrafter"/>
</dbReference>
<evidence type="ECO:0000313" key="4">
    <source>
        <dbReference type="Proteomes" id="UP001190926"/>
    </source>
</evidence>
<dbReference type="EMBL" id="SDAM02000323">
    <property type="protein sequence ID" value="KAH6824589.1"/>
    <property type="molecule type" value="Genomic_DNA"/>
</dbReference>
<protein>
    <submittedName>
        <fullName evidence="3">Rossmann-fold superfamily protein</fullName>
    </submittedName>
</protein>
<dbReference type="Pfam" id="PF13561">
    <property type="entry name" value="adh_short_C2"/>
    <property type="match status" value="1"/>
</dbReference>
<evidence type="ECO:0000256" key="2">
    <source>
        <dbReference type="ARBA" id="ARBA00023027"/>
    </source>
</evidence>
<comment type="caution">
    <text evidence="3">The sequence shown here is derived from an EMBL/GenBank/DDBJ whole genome shotgun (WGS) entry which is preliminary data.</text>
</comment>
<dbReference type="InterPro" id="IPR002347">
    <property type="entry name" value="SDR_fam"/>
</dbReference>
<evidence type="ECO:0000256" key="1">
    <source>
        <dbReference type="ARBA" id="ARBA00006484"/>
    </source>
</evidence>
<dbReference type="PANTHER" id="PTHR42820">
    <property type="entry name" value="SHORT-CHAIN DEHYDROGENASE REDUCTASE"/>
    <property type="match status" value="1"/>
</dbReference>
<dbReference type="SUPFAM" id="SSF51735">
    <property type="entry name" value="NAD(P)-binding Rossmann-fold domains"/>
    <property type="match status" value="1"/>
</dbReference>
<dbReference type="PRINTS" id="PR00081">
    <property type="entry name" value="GDHRDH"/>
</dbReference>
<accession>A0AAD4P2S1</accession>
<dbReference type="AlphaFoldDB" id="A0AAD4P2S1"/>
<dbReference type="InterPro" id="IPR036291">
    <property type="entry name" value="NAD(P)-bd_dom_sf"/>
</dbReference>
<keyword evidence="2" id="KW-0520">NAD</keyword>
<dbReference type="Proteomes" id="UP001190926">
    <property type="component" value="Unassembled WGS sequence"/>
</dbReference>
<dbReference type="GO" id="GO:0016099">
    <property type="term" value="P:monoterpenoid biosynthetic process"/>
    <property type="evidence" value="ECO:0007669"/>
    <property type="project" value="UniProtKB-ARBA"/>
</dbReference>
<dbReference type="GO" id="GO:0009688">
    <property type="term" value="P:abscisic acid biosynthetic process"/>
    <property type="evidence" value="ECO:0007669"/>
    <property type="project" value="TreeGrafter"/>
</dbReference>
<proteinExistence type="inferred from homology"/>
<dbReference type="FunFam" id="3.40.50.720:FF:000084">
    <property type="entry name" value="Short-chain dehydrogenase reductase"/>
    <property type="match status" value="1"/>
</dbReference>